<dbReference type="Proteomes" id="UP001153331">
    <property type="component" value="Unassembled WGS sequence"/>
</dbReference>
<proteinExistence type="predicted"/>
<gene>
    <name evidence="1" type="ORF">OPT61_g9921</name>
</gene>
<dbReference type="EMBL" id="JAPHNI010001344">
    <property type="protein sequence ID" value="KAJ8105866.1"/>
    <property type="molecule type" value="Genomic_DNA"/>
</dbReference>
<accession>A0ACC2HSB7</accession>
<comment type="caution">
    <text evidence="1">The sequence shown here is derived from an EMBL/GenBank/DDBJ whole genome shotgun (WGS) entry which is preliminary data.</text>
</comment>
<organism evidence="1 2">
    <name type="scientific">Boeremia exigua</name>
    <dbReference type="NCBI Taxonomy" id="749465"/>
    <lineage>
        <taxon>Eukaryota</taxon>
        <taxon>Fungi</taxon>
        <taxon>Dikarya</taxon>
        <taxon>Ascomycota</taxon>
        <taxon>Pezizomycotina</taxon>
        <taxon>Dothideomycetes</taxon>
        <taxon>Pleosporomycetidae</taxon>
        <taxon>Pleosporales</taxon>
        <taxon>Pleosporineae</taxon>
        <taxon>Didymellaceae</taxon>
        <taxon>Boeremia</taxon>
    </lineage>
</organism>
<sequence>MQLRGRNGHEEEELLGGGVLVAVVDLLPHVEVVVGARVEVKGDAADVVEHEVGAGHVGQVDQGPGRLLRHPRDDVEEDLADEDEHKVDCPGACGLMSAVSEGSGLQGADGSAGPAPRVLGTHPLR</sequence>
<reference evidence="1" key="1">
    <citation type="submission" date="2022-11" db="EMBL/GenBank/DDBJ databases">
        <title>Genome Sequence of Boeremia exigua.</title>
        <authorList>
            <person name="Buettner E."/>
        </authorList>
    </citation>
    <scope>NUCLEOTIDE SEQUENCE</scope>
    <source>
        <strain evidence="1">CU02</strain>
    </source>
</reference>
<protein>
    <submittedName>
        <fullName evidence="1">Uncharacterized protein</fullName>
    </submittedName>
</protein>
<evidence type="ECO:0000313" key="1">
    <source>
        <dbReference type="EMBL" id="KAJ8105866.1"/>
    </source>
</evidence>
<evidence type="ECO:0000313" key="2">
    <source>
        <dbReference type="Proteomes" id="UP001153331"/>
    </source>
</evidence>
<name>A0ACC2HSB7_9PLEO</name>
<keyword evidence="2" id="KW-1185">Reference proteome</keyword>